<dbReference type="AlphaFoldDB" id="A0A7I4YPC0"/>
<keyword evidence="2" id="KW-1185">Reference proteome</keyword>
<reference evidence="3" key="1">
    <citation type="submission" date="2020-12" db="UniProtKB">
        <authorList>
            <consortium name="WormBaseParasite"/>
        </authorList>
    </citation>
    <scope>IDENTIFICATION</scope>
    <source>
        <strain evidence="3">MHco3</strain>
    </source>
</reference>
<dbReference type="OMA" id="NPIAQED"/>
<evidence type="ECO:0000313" key="3">
    <source>
        <dbReference type="WBParaSite" id="HCON_00123270-00001"/>
    </source>
</evidence>
<sequence>MPFDAREENHVNRPTEARPGVLVERPIEPAGGTSVTTTFTSEESANKAVEAFLQHTTNPLAYVTTQVEVVKLEKRIVTVTTHEPPEKQEEQEEKPSLSEQPVVASE</sequence>
<feature type="compositionally biased region" description="Basic and acidic residues" evidence="1">
    <location>
        <begin position="83"/>
        <end position="96"/>
    </location>
</feature>
<evidence type="ECO:0000256" key="1">
    <source>
        <dbReference type="SAM" id="MobiDB-lite"/>
    </source>
</evidence>
<feature type="region of interest" description="Disordered" evidence="1">
    <location>
        <begin position="80"/>
        <end position="106"/>
    </location>
</feature>
<protein>
    <submittedName>
        <fullName evidence="3">Inhibitor I9 domain-containing protein</fullName>
    </submittedName>
</protein>
<proteinExistence type="predicted"/>
<accession>A0A7I4YPC0</accession>
<dbReference type="OrthoDB" id="10438379at2759"/>
<dbReference type="Proteomes" id="UP000025227">
    <property type="component" value="Unplaced"/>
</dbReference>
<organism evidence="2 3">
    <name type="scientific">Haemonchus contortus</name>
    <name type="common">Barber pole worm</name>
    <dbReference type="NCBI Taxonomy" id="6289"/>
    <lineage>
        <taxon>Eukaryota</taxon>
        <taxon>Metazoa</taxon>
        <taxon>Ecdysozoa</taxon>
        <taxon>Nematoda</taxon>
        <taxon>Chromadorea</taxon>
        <taxon>Rhabditida</taxon>
        <taxon>Rhabditina</taxon>
        <taxon>Rhabditomorpha</taxon>
        <taxon>Strongyloidea</taxon>
        <taxon>Trichostrongylidae</taxon>
        <taxon>Haemonchus</taxon>
    </lineage>
</organism>
<dbReference type="WBParaSite" id="HCON_00123270-00001">
    <property type="protein sequence ID" value="HCON_00123270-00001"/>
    <property type="gene ID" value="HCON_00123270"/>
</dbReference>
<feature type="compositionally biased region" description="Low complexity" evidence="1">
    <location>
        <begin position="97"/>
        <end position="106"/>
    </location>
</feature>
<evidence type="ECO:0000313" key="2">
    <source>
        <dbReference type="Proteomes" id="UP000025227"/>
    </source>
</evidence>
<name>A0A7I4YPC0_HAECO</name>